<proteinExistence type="predicted"/>
<dbReference type="OrthoDB" id="1246703at2"/>
<name>A0A4Z0PW21_9BACT</name>
<gene>
    <name evidence="1" type="ORF">E5K00_14580</name>
</gene>
<sequence>MAHSDRHRAAVDTRYDEALQSTADQLHWLPWVGTGFAELPRNQRLLLIGESHYHWTHPTETKEQVSRYLANWEFTRYFVFDHGFKTPPKPTKFTTALTRALYGRQHSREQKQRLWSSVAYFNRVQRPMANARARPTQQDYQAAWDTFFAVLSVLQPGYCLFAGVEICGYTEEMLVAARRHGYTIDGPKRRPAIGRTTPRIATVTNAAGETTRLLFIRHPSSFFSWQNWGGFLHEHLPGYRQWLLREDDTAPDRSY</sequence>
<dbReference type="Proteomes" id="UP000297549">
    <property type="component" value="Unassembled WGS sequence"/>
</dbReference>
<evidence type="ECO:0000313" key="2">
    <source>
        <dbReference type="Proteomes" id="UP000297549"/>
    </source>
</evidence>
<reference evidence="1 2" key="1">
    <citation type="submission" date="2019-04" db="EMBL/GenBank/DDBJ databases">
        <authorList>
            <person name="Feng G."/>
            <person name="Zhang J."/>
            <person name="Zhu H."/>
        </authorList>
    </citation>
    <scope>NUCLEOTIDE SEQUENCE [LARGE SCALE GENOMIC DNA]</scope>
    <source>
        <strain evidence="1 2">JCM 31653</strain>
    </source>
</reference>
<comment type="caution">
    <text evidence="1">The sequence shown here is derived from an EMBL/GenBank/DDBJ whole genome shotgun (WGS) entry which is preliminary data.</text>
</comment>
<organism evidence="1 2">
    <name type="scientific">Hymenobacter aquaticus</name>
    <dbReference type="NCBI Taxonomy" id="1867101"/>
    <lineage>
        <taxon>Bacteria</taxon>
        <taxon>Pseudomonadati</taxon>
        <taxon>Bacteroidota</taxon>
        <taxon>Cytophagia</taxon>
        <taxon>Cytophagales</taxon>
        <taxon>Hymenobacteraceae</taxon>
        <taxon>Hymenobacter</taxon>
    </lineage>
</organism>
<dbReference type="EMBL" id="SRLC01000002">
    <property type="protein sequence ID" value="TGE21509.1"/>
    <property type="molecule type" value="Genomic_DNA"/>
</dbReference>
<dbReference type="RefSeq" id="WP_135464056.1">
    <property type="nucleotide sequence ID" value="NZ_SRLC01000002.1"/>
</dbReference>
<dbReference type="AlphaFoldDB" id="A0A4Z0PW21"/>
<accession>A0A4Z0PW21</accession>
<evidence type="ECO:0000313" key="1">
    <source>
        <dbReference type="EMBL" id="TGE21509.1"/>
    </source>
</evidence>
<keyword evidence="2" id="KW-1185">Reference proteome</keyword>
<protein>
    <submittedName>
        <fullName evidence="1">Uncharacterized protein</fullName>
    </submittedName>
</protein>